<feature type="active site" evidence="1">
    <location>
        <position position="1090"/>
    </location>
</feature>
<dbReference type="InterPro" id="IPR038765">
    <property type="entry name" value="Papain-like_cys_pep_sf"/>
</dbReference>
<feature type="active site" evidence="1">
    <location>
        <position position="1069"/>
    </location>
</feature>
<dbReference type="GO" id="GO:0006508">
    <property type="term" value="P:proteolysis"/>
    <property type="evidence" value="ECO:0007669"/>
    <property type="project" value="UniProtKB-KW"/>
</dbReference>
<keyword evidence="1" id="KW-0788">Thiol protease</keyword>
<organism evidence="3 4">
    <name type="scientific">Aerosakkonema funiforme FACHB-1375</name>
    <dbReference type="NCBI Taxonomy" id="2949571"/>
    <lineage>
        <taxon>Bacteria</taxon>
        <taxon>Bacillati</taxon>
        <taxon>Cyanobacteriota</taxon>
        <taxon>Cyanophyceae</taxon>
        <taxon>Oscillatoriophycideae</taxon>
        <taxon>Aerosakkonematales</taxon>
        <taxon>Aerosakkonemataceae</taxon>
        <taxon>Aerosakkonema</taxon>
    </lineage>
</organism>
<dbReference type="PROSITE" id="PS50203">
    <property type="entry name" value="CALPAIN_CAT"/>
    <property type="match status" value="1"/>
</dbReference>
<evidence type="ECO:0000313" key="4">
    <source>
        <dbReference type="Proteomes" id="UP000641646"/>
    </source>
</evidence>
<dbReference type="InterPro" id="IPR001300">
    <property type="entry name" value="Peptidase_C2_calpain_cat"/>
</dbReference>
<dbReference type="Gene3D" id="2.60.120.380">
    <property type="match status" value="3"/>
</dbReference>
<comment type="caution">
    <text evidence="3">The sequence shown here is derived from an EMBL/GenBank/DDBJ whole genome shotgun (WGS) entry which is preliminary data.</text>
</comment>
<accession>A0A926VII9</accession>
<keyword evidence="1" id="KW-0645">Protease</keyword>
<dbReference type="GO" id="GO:0004198">
    <property type="term" value="F:calcium-dependent cysteine-type endopeptidase activity"/>
    <property type="evidence" value="ECO:0007669"/>
    <property type="project" value="InterPro"/>
</dbReference>
<gene>
    <name evidence="3" type="ORF">H6G03_26045</name>
</gene>
<reference evidence="3" key="2">
    <citation type="submission" date="2020-08" db="EMBL/GenBank/DDBJ databases">
        <authorList>
            <person name="Chen M."/>
            <person name="Teng W."/>
            <person name="Zhao L."/>
            <person name="Hu C."/>
            <person name="Zhou Y."/>
            <person name="Han B."/>
            <person name="Song L."/>
            <person name="Shu W."/>
        </authorList>
    </citation>
    <scope>NUCLEOTIDE SEQUENCE</scope>
    <source>
        <strain evidence="3">FACHB-1375</strain>
    </source>
</reference>
<evidence type="ECO:0000259" key="2">
    <source>
        <dbReference type="PROSITE" id="PS50203"/>
    </source>
</evidence>
<dbReference type="SUPFAM" id="SSF54001">
    <property type="entry name" value="Cysteine proteinases"/>
    <property type="match status" value="1"/>
</dbReference>
<reference evidence="3" key="1">
    <citation type="journal article" date="2015" name="ISME J.">
        <title>Draft Genome Sequence of Streptomyces incarnatus NRRL8089, which Produces the Nucleoside Antibiotic Sinefungin.</title>
        <authorList>
            <person name="Oshima K."/>
            <person name="Hattori M."/>
            <person name="Shimizu H."/>
            <person name="Fukuda K."/>
            <person name="Nemoto M."/>
            <person name="Inagaki K."/>
            <person name="Tamura T."/>
        </authorList>
    </citation>
    <scope>NUCLEOTIDE SEQUENCE</scope>
    <source>
        <strain evidence="3">FACHB-1375</strain>
    </source>
</reference>
<sequence length="1134" mass="123478">MSIDLFDASYYQAANPDLAKAGITTEAQLRAHFERVGLNEGREFSPFVNLNVYRASNGDLQAAGLTTNQQLLAHLQNKGVAEGRNFSQFGDIKFYLQSNNDVNQFFQGNREQAFLHLKNNGVKEGRLFSPVVDLNFYRDVNSDLKSLDNNQALQHLAMFGVAEGREFSYPLNLNYYDLNNPDLLTYYASTRNLSTEAVLDNPAELSSYNKFILSHFATFGIREGRRSSDEFDVNYYRSANKDLAGLSNEQLYDHFRNFGINELRPLSDSYDAEYYSQVSSAPNSSNLTPAELFKYYITTGGDNAVRNPKPPNEVLPGFDLVSGKGTISGNLNAADGANLNRKGSYSEEYLLSGLDPGQQVQLDLTAAYDTYLQLVDLVTGEVIAENDNIGSGNPNSRINFTVEPGTPYMVRVSGVNANAVGAFTLSGQASSTIVGNLAANGGNVSDNITNTDLPDPHEINAFKRDYRLDLTGVNPGQELKIALNSSSFDSYLELINADTKEFIASNDDIGDENTNSQLNFVVESGINYAVRVTSWDEQQTGSFTLTSTVEAGAGATPLIGRDETITGTFTPGGLNESDTYTLQGVNPGEQIRINVESETFDNSVQLLANGVAISSNDDANGETDSELTFTAQANTTYQIQVNRSDKDRAGDGHYTVTTTPLTGEGSTVTLGDPGMQSLLANKTTLGREDVLSFINQATADGTVSVQEQADLKELTREAVSFRMPDSVKFQLTQVNDAIDRTGQNTAVNGTVLQNALGLIKGINPQPIYIGAGDTARGQSPVVQTNVEHLKIEGELYGNDKEDRIRGINQRDLGDCAFMGALGAVFATSQSPKNIKAEPFITTNGDGTYTFRFFDDNREAYYVTVDQTVATVKGQGTINFTDTNTKKVFNYDQMPFAQRGGTATEITLPVTVDLNGAEITDQFPFPDRRQLLANSDASIWGALAEKAYAVFREQTANAGFIQGIEKELQGTKVYGGYTFIGNGDNSRDPLERITGRKGDLYARVAAGNTDHATGEVLTQDTFFKAQLIGTSATSDETQRLNFDDITNALNKGNPIAAATSQSSLLLVGGHVYSVTNAYVDEGGTEHVVVRNPWGQDNDYNLRNDPTRYSGNFYDGVIDLTFDQFKSGFSDLAIIV</sequence>
<feature type="domain" description="Calpain catalytic" evidence="2">
    <location>
        <begin position="807"/>
        <end position="1134"/>
    </location>
</feature>
<dbReference type="RefSeq" id="WP_190470971.1">
    <property type="nucleotide sequence ID" value="NZ_JACJPW010000085.1"/>
</dbReference>
<dbReference type="Proteomes" id="UP000641646">
    <property type="component" value="Unassembled WGS sequence"/>
</dbReference>
<evidence type="ECO:0000256" key="1">
    <source>
        <dbReference type="PROSITE-ProRule" id="PRU00239"/>
    </source>
</evidence>
<keyword evidence="1" id="KW-0378">Hydrolase</keyword>
<keyword evidence="4" id="KW-1185">Reference proteome</keyword>
<feature type="active site" evidence="1">
    <location>
        <position position="815"/>
    </location>
</feature>
<proteinExistence type="predicted"/>
<name>A0A926VII9_9CYAN</name>
<dbReference type="EMBL" id="JACJPW010000085">
    <property type="protein sequence ID" value="MBD2184489.1"/>
    <property type="molecule type" value="Genomic_DNA"/>
</dbReference>
<protein>
    <recommendedName>
        <fullName evidence="2">Calpain catalytic domain-containing protein</fullName>
    </recommendedName>
</protein>
<evidence type="ECO:0000313" key="3">
    <source>
        <dbReference type="EMBL" id="MBD2184489.1"/>
    </source>
</evidence>
<dbReference type="AlphaFoldDB" id="A0A926VII9"/>